<reference evidence="2 3" key="1">
    <citation type="submission" date="2020-07" db="EMBL/GenBank/DDBJ databases">
        <title>Streptomyces isolated from Indian soil.</title>
        <authorList>
            <person name="Mandal S."/>
            <person name="Maiti P.K."/>
        </authorList>
    </citation>
    <scope>NUCLEOTIDE SEQUENCE [LARGE SCALE GENOMIC DNA]</scope>
    <source>
        <strain evidence="2 3">PSKA28</strain>
    </source>
</reference>
<dbReference type="GO" id="GO:0004066">
    <property type="term" value="F:asparagine synthase (glutamine-hydrolyzing) activity"/>
    <property type="evidence" value="ECO:0007669"/>
    <property type="project" value="InterPro"/>
</dbReference>
<dbReference type="GO" id="GO:0006529">
    <property type="term" value="P:asparagine biosynthetic process"/>
    <property type="evidence" value="ECO:0007669"/>
    <property type="project" value="InterPro"/>
</dbReference>
<dbReference type="Gene3D" id="3.40.50.620">
    <property type="entry name" value="HUPs"/>
    <property type="match status" value="1"/>
</dbReference>
<organism evidence="2 3">
    <name type="scientific">Streptomyces himalayensis subsp. himalayensis</name>
    <dbReference type="NCBI Taxonomy" id="2756131"/>
    <lineage>
        <taxon>Bacteria</taxon>
        <taxon>Bacillati</taxon>
        <taxon>Actinomycetota</taxon>
        <taxon>Actinomycetes</taxon>
        <taxon>Kitasatosporales</taxon>
        <taxon>Streptomycetaceae</taxon>
        <taxon>Streptomyces</taxon>
        <taxon>Streptomyces himalayensis</taxon>
    </lineage>
</organism>
<feature type="domain" description="Asparagine synthetase" evidence="1">
    <location>
        <begin position="180"/>
        <end position="332"/>
    </location>
</feature>
<gene>
    <name evidence="2" type="ORF">H1D24_24995</name>
</gene>
<comment type="caution">
    <text evidence="2">The sequence shown here is derived from an EMBL/GenBank/DDBJ whole genome shotgun (WGS) entry which is preliminary data.</text>
</comment>
<dbReference type="AlphaFoldDB" id="A0A7W0DR54"/>
<dbReference type="InterPro" id="IPR001962">
    <property type="entry name" value="Asn_synthase"/>
</dbReference>
<dbReference type="Pfam" id="PF00733">
    <property type="entry name" value="Asn_synthase"/>
    <property type="match status" value="1"/>
</dbReference>
<evidence type="ECO:0000313" key="3">
    <source>
        <dbReference type="Proteomes" id="UP000545761"/>
    </source>
</evidence>
<evidence type="ECO:0000259" key="1">
    <source>
        <dbReference type="Pfam" id="PF00733"/>
    </source>
</evidence>
<name>A0A7W0DR54_9ACTN</name>
<dbReference type="SUPFAM" id="SSF52402">
    <property type="entry name" value="Adenine nucleotide alpha hydrolases-like"/>
    <property type="match status" value="1"/>
</dbReference>
<protein>
    <submittedName>
        <fullName evidence="2">Asparagine synthase</fullName>
    </submittedName>
</protein>
<proteinExistence type="predicted"/>
<dbReference type="EMBL" id="JACEHE010000016">
    <property type="protein sequence ID" value="MBA2948984.1"/>
    <property type="molecule type" value="Genomic_DNA"/>
</dbReference>
<accession>A0A7W0DR54</accession>
<dbReference type="InterPro" id="IPR014729">
    <property type="entry name" value="Rossmann-like_a/b/a_fold"/>
</dbReference>
<dbReference type="RefSeq" id="WP_181659916.1">
    <property type="nucleotide sequence ID" value="NZ_JACEHE010000016.1"/>
</dbReference>
<evidence type="ECO:0000313" key="2">
    <source>
        <dbReference type="EMBL" id="MBA2948984.1"/>
    </source>
</evidence>
<sequence>MLSMRLRLDDLHVPKWRPEGGRWINGESWIEPANVSTLVMEVNGDQAPRVRVRVKECKRDEADFVELTMEPEQARLAAGAFGTAPLYLAERAGELHASWDLTLLRPHLRADRLVPRVVARTLTRQHRYTSETLFEGVYRLTERASATFTTSGLSIHYPESAQHVLEPRTLRPGVDPLAALDELLTDVIRQASTATGCVGVELSGGADSGNVALAVQAARFPEMHSFGLLVGGSTGRQQSERRRALVEHCGFRDTATPAMQHPPFCPGGVRALRKPHDPAGAFYQEAFDVVREQAAARRCEIMFTGSGGDEINAHHSRTHAELPTPDPVPWLGGKAVRALAEVNEHLAPIPVLPVPTLMAFGMHNPGFLRAGIWPVSPLAHPRIVRFMEQLPHEHKRGKALFRERIRGAGLPEWVAAPAEPENFLAVLEKGLRSYGLPVLDSMLKESILVDLGYVDGKALAEARRNADAAPVVPDLLCDVLALEIGLRSLM</sequence>
<dbReference type="Proteomes" id="UP000545761">
    <property type="component" value="Unassembled WGS sequence"/>
</dbReference>